<reference evidence="2" key="1">
    <citation type="submission" date="2016-10" db="EMBL/GenBank/DDBJ databases">
        <authorList>
            <person name="Varghese N."/>
            <person name="Submissions S."/>
        </authorList>
    </citation>
    <scope>NUCLEOTIDE SEQUENCE [LARGE SCALE GENOMIC DNA]</scope>
    <source>
        <strain evidence="2">UNC267MFSha1.1M11</strain>
    </source>
</reference>
<evidence type="ECO:0008006" key="3">
    <source>
        <dbReference type="Google" id="ProtNLM"/>
    </source>
</evidence>
<dbReference type="AlphaFoldDB" id="A0A1G4VXV9"/>
<dbReference type="STRING" id="1502745.SAMN02799620_01932"/>
<sequence length="99" mass="9601">MHADTAAIAHAGRTLAGTAVELTGLAAALPAVADAAPALFGPIADALVTALREAVADTTHAVAQLGDHLAVAGATAGHAAVAYRDSEHHVGQSLSSFGG</sequence>
<dbReference type="RefSeq" id="WP_090356072.1">
    <property type="nucleotide sequence ID" value="NZ_FMUB01000003.1"/>
</dbReference>
<gene>
    <name evidence="1" type="ORF">SAMN02799620_01932</name>
</gene>
<evidence type="ECO:0000313" key="1">
    <source>
        <dbReference type="EMBL" id="SCX13582.1"/>
    </source>
</evidence>
<dbReference type="Proteomes" id="UP000199707">
    <property type="component" value="Unassembled WGS sequence"/>
</dbReference>
<evidence type="ECO:0000313" key="2">
    <source>
        <dbReference type="Proteomes" id="UP000199707"/>
    </source>
</evidence>
<organism evidence="1 2">
    <name type="scientific">Mycolicibacterium fluoranthenivorans</name>
    <dbReference type="NCBI Taxonomy" id="258505"/>
    <lineage>
        <taxon>Bacteria</taxon>
        <taxon>Bacillati</taxon>
        <taxon>Actinomycetota</taxon>
        <taxon>Actinomycetes</taxon>
        <taxon>Mycobacteriales</taxon>
        <taxon>Mycobacteriaceae</taxon>
        <taxon>Mycolicibacterium</taxon>
    </lineage>
</organism>
<name>A0A1G4VXV9_9MYCO</name>
<accession>A0A1G4VXV9</accession>
<proteinExistence type="predicted"/>
<dbReference type="EMBL" id="FMUB01000003">
    <property type="protein sequence ID" value="SCX13582.1"/>
    <property type="molecule type" value="Genomic_DNA"/>
</dbReference>
<protein>
    <recommendedName>
        <fullName evidence="3">ESX-1 secretion-associated protein</fullName>
    </recommendedName>
</protein>